<organism evidence="1">
    <name type="scientific">uncultured Caudovirales phage</name>
    <dbReference type="NCBI Taxonomy" id="2100421"/>
    <lineage>
        <taxon>Viruses</taxon>
        <taxon>Duplodnaviria</taxon>
        <taxon>Heunggongvirae</taxon>
        <taxon>Uroviricota</taxon>
        <taxon>Caudoviricetes</taxon>
        <taxon>Peduoviridae</taxon>
        <taxon>Maltschvirus</taxon>
        <taxon>Maltschvirus maltsch</taxon>
    </lineage>
</organism>
<evidence type="ECO:0000313" key="1">
    <source>
        <dbReference type="EMBL" id="CAB4156789.1"/>
    </source>
</evidence>
<sequence length="98" mass="11116">MTIRNSWENANNTYSAPDLISSIEEELSTILFICGLDGSDVSAYEIDEIVDAIRVLFSGGTETAADIILDKWSRQLLLVARRNNRRHKIAMHSRDYDN</sequence>
<protein>
    <submittedName>
        <fullName evidence="1">Uncharacterized protein</fullName>
    </submittedName>
</protein>
<accession>A0A6J5NCH3</accession>
<proteinExistence type="predicted"/>
<name>A0A6J5NCH3_9CAUD</name>
<reference evidence="1" key="1">
    <citation type="submission" date="2020-04" db="EMBL/GenBank/DDBJ databases">
        <authorList>
            <person name="Chiriac C."/>
            <person name="Salcher M."/>
            <person name="Ghai R."/>
            <person name="Kavagutti S V."/>
        </authorList>
    </citation>
    <scope>NUCLEOTIDE SEQUENCE</scope>
</reference>
<gene>
    <name evidence="1" type="ORF">UFOVP658_158</name>
</gene>
<dbReference type="EMBL" id="LR796639">
    <property type="protein sequence ID" value="CAB4156789.1"/>
    <property type="molecule type" value="Genomic_DNA"/>
</dbReference>